<keyword evidence="3" id="KW-1185">Reference proteome</keyword>
<sequence>MSTGVFGFPKTEAAKSHGDGSCGPCGICVPGPCGLICYYLQLSNNIKLSYNSRYINL</sequence>
<organism evidence="2 3">
    <name type="scientific">Bacillus salipaludis</name>
    <dbReference type="NCBI Taxonomy" id="2547811"/>
    <lineage>
        <taxon>Bacteria</taxon>
        <taxon>Bacillati</taxon>
        <taxon>Bacillota</taxon>
        <taxon>Bacilli</taxon>
        <taxon>Bacillales</taxon>
        <taxon>Bacillaceae</taxon>
        <taxon>Bacillus</taxon>
    </lineage>
</organism>
<accession>A0ABW8RQ13</accession>
<dbReference type="Proteomes" id="UP001623041">
    <property type="component" value="Unassembled WGS sequence"/>
</dbReference>
<evidence type="ECO:0008006" key="4">
    <source>
        <dbReference type="Google" id="ProtNLM"/>
    </source>
</evidence>
<dbReference type="RefSeq" id="WP_406583910.1">
    <property type="nucleotide sequence ID" value="NZ_JBJHQH010000059.1"/>
</dbReference>
<evidence type="ECO:0000313" key="3">
    <source>
        <dbReference type="Proteomes" id="UP001623041"/>
    </source>
</evidence>
<proteinExistence type="predicted"/>
<dbReference type="EMBL" id="JBJHQH010000059">
    <property type="protein sequence ID" value="MFK9095531.1"/>
    <property type="molecule type" value="Genomic_DNA"/>
</dbReference>
<evidence type="ECO:0000313" key="2">
    <source>
        <dbReference type="EMBL" id="MFK9095531.1"/>
    </source>
</evidence>
<name>A0ABW8RQ13_9BACI</name>
<feature type="region of interest" description="Disordered" evidence="1">
    <location>
        <begin position="1"/>
        <end position="22"/>
    </location>
</feature>
<reference evidence="2 3" key="1">
    <citation type="submission" date="2024-11" db="EMBL/GenBank/DDBJ databases">
        <authorList>
            <person name="Lucas J.A."/>
        </authorList>
    </citation>
    <scope>NUCLEOTIDE SEQUENCE [LARGE SCALE GENOMIC DNA]</scope>
    <source>
        <strain evidence="2 3">Z 5.4</strain>
    </source>
</reference>
<protein>
    <recommendedName>
        <fullName evidence="4">FeoB-associated Cys-rich membrane protein</fullName>
    </recommendedName>
</protein>
<gene>
    <name evidence="2" type="ORF">ACJEBI_29335</name>
</gene>
<comment type="caution">
    <text evidence="2">The sequence shown here is derived from an EMBL/GenBank/DDBJ whole genome shotgun (WGS) entry which is preliminary data.</text>
</comment>
<evidence type="ECO:0000256" key="1">
    <source>
        <dbReference type="SAM" id="MobiDB-lite"/>
    </source>
</evidence>